<sequence length="52" mass="6000">MFSLWCGCEWYNASGDQRARRGLYQAVLAWWSPLGLMSSYLGCIGRMFFPSE</sequence>
<keyword evidence="1" id="KW-0472">Membrane</keyword>
<dbReference type="Proteomes" id="UP000247810">
    <property type="component" value="Unassembled WGS sequence"/>
</dbReference>
<evidence type="ECO:0000313" key="3">
    <source>
        <dbReference type="Proteomes" id="UP000247810"/>
    </source>
</evidence>
<evidence type="ECO:0000256" key="1">
    <source>
        <dbReference type="SAM" id="Phobius"/>
    </source>
</evidence>
<keyword evidence="1" id="KW-0812">Transmembrane</keyword>
<reference evidence="2 3" key="1">
    <citation type="submission" date="2018-02" db="EMBL/GenBank/DDBJ databases">
        <title>The genomes of Aspergillus section Nigri reveals drivers in fungal speciation.</title>
        <authorList>
            <consortium name="DOE Joint Genome Institute"/>
            <person name="Vesth T.C."/>
            <person name="Nybo J."/>
            <person name="Theobald S."/>
            <person name="Brandl J."/>
            <person name="Frisvad J.C."/>
            <person name="Nielsen K.F."/>
            <person name="Lyhne E.K."/>
            <person name="Kogle M.E."/>
            <person name="Kuo A."/>
            <person name="Riley R."/>
            <person name="Clum A."/>
            <person name="Nolan M."/>
            <person name="Lipzen A."/>
            <person name="Salamov A."/>
            <person name="Henrissat B."/>
            <person name="Wiebenga A."/>
            <person name="De vries R.P."/>
            <person name="Grigoriev I.V."/>
            <person name="Mortensen U.H."/>
            <person name="Andersen M.R."/>
            <person name="Baker S.E."/>
        </authorList>
    </citation>
    <scope>NUCLEOTIDE SEQUENCE [LARGE SCALE GENOMIC DNA]</scope>
    <source>
        <strain evidence="2 3">CBS 707.79</strain>
    </source>
</reference>
<dbReference type="AlphaFoldDB" id="A0A319DQL3"/>
<protein>
    <submittedName>
        <fullName evidence="2">Uncharacterized protein</fullName>
    </submittedName>
</protein>
<accession>A0A319DQL3</accession>
<evidence type="ECO:0000313" key="2">
    <source>
        <dbReference type="EMBL" id="PYH96377.1"/>
    </source>
</evidence>
<gene>
    <name evidence="2" type="ORF">BO71DRAFT_178791</name>
</gene>
<keyword evidence="1" id="KW-1133">Transmembrane helix</keyword>
<dbReference type="VEuPathDB" id="FungiDB:BO71DRAFT_178791"/>
<keyword evidence="3" id="KW-1185">Reference proteome</keyword>
<feature type="transmembrane region" description="Helical" evidence="1">
    <location>
        <begin position="27"/>
        <end position="49"/>
    </location>
</feature>
<dbReference type="EMBL" id="KZ825838">
    <property type="protein sequence ID" value="PYH96377.1"/>
    <property type="molecule type" value="Genomic_DNA"/>
</dbReference>
<proteinExistence type="predicted"/>
<organism evidence="2 3">
    <name type="scientific">Aspergillus ellipticus CBS 707.79</name>
    <dbReference type="NCBI Taxonomy" id="1448320"/>
    <lineage>
        <taxon>Eukaryota</taxon>
        <taxon>Fungi</taxon>
        <taxon>Dikarya</taxon>
        <taxon>Ascomycota</taxon>
        <taxon>Pezizomycotina</taxon>
        <taxon>Eurotiomycetes</taxon>
        <taxon>Eurotiomycetidae</taxon>
        <taxon>Eurotiales</taxon>
        <taxon>Aspergillaceae</taxon>
        <taxon>Aspergillus</taxon>
        <taxon>Aspergillus subgen. Circumdati</taxon>
    </lineage>
</organism>
<name>A0A319DQL3_9EURO</name>